<protein>
    <submittedName>
        <fullName evidence="2">Uncharacterized protein</fullName>
    </submittedName>
</protein>
<name>K1XXD2_9BACT</name>
<keyword evidence="1" id="KW-1133">Transmembrane helix</keyword>
<evidence type="ECO:0000256" key="1">
    <source>
        <dbReference type="SAM" id="Phobius"/>
    </source>
</evidence>
<keyword evidence="1" id="KW-0812">Transmembrane</keyword>
<organism evidence="2">
    <name type="scientific">uncultured bacterium</name>
    <name type="common">gcode 4</name>
    <dbReference type="NCBI Taxonomy" id="1234023"/>
    <lineage>
        <taxon>Bacteria</taxon>
        <taxon>environmental samples</taxon>
    </lineage>
</organism>
<gene>
    <name evidence="2" type="ORF">ACD_80C00129G0003</name>
</gene>
<evidence type="ECO:0000313" key="2">
    <source>
        <dbReference type="EMBL" id="EKD25038.1"/>
    </source>
</evidence>
<reference evidence="2" key="1">
    <citation type="journal article" date="2012" name="Science">
        <title>Fermentation, hydrogen, and sulfur metabolism in multiple uncultivated bacterial phyla.</title>
        <authorList>
            <person name="Wrighton K.C."/>
            <person name="Thomas B.C."/>
            <person name="Sharon I."/>
            <person name="Miller C.S."/>
            <person name="Castelle C.J."/>
            <person name="VerBerkmoes N.C."/>
            <person name="Wilkins M.J."/>
            <person name="Hettich R.L."/>
            <person name="Lipton M.S."/>
            <person name="Williams K.H."/>
            <person name="Long P.E."/>
            <person name="Banfield J.F."/>
        </authorList>
    </citation>
    <scope>NUCLEOTIDE SEQUENCE [LARGE SCALE GENOMIC DNA]</scope>
</reference>
<sequence>MTIHHSLKKIHHIAKKHIHKVSHHIAKHHRKYLVWSMGYLTAHLFFVKVFAFKVAIIKVILAVLAIIGIYNWRTSFADILPVCVNDISLIPNSKCEVNFTNIKDAIIYIEDKTKLTDATIYDSTDYQTLSQTLHNYCPENQSKETDQLLKTTADQLYSSLPQDKGKRITGLYDLFATYKVHTMQANEDTEISGLCQDKYIDYMVIEKIKKDFFILLDTANLDATQNSVYDSIDRKEDNILWPLIDNQTTATKLKDNNQQKITTINNLEYDQYFKDKTYSKKISEKIVSLGNIIINISIQKLANEKVISNSDIQTLDKKITVKYIPDCRKVQWLTTVAETTNGTKRIGAVMQDIILNINICFNYQYIQNLTNYIEQITVHELGHYIFYIKDQNPRSFINICRTNGKITCSKADFVSPYSQTWPDEDYAESFLHRYLGDSATKNTYKGNYYSGNYFSGYYTLQTNEILASKFSYFDMLFK</sequence>
<keyword evidence="1" id="KW-0472">Membrane</keyword>
<comment type="caution">
    <text evidence="2">The sequence shown here is derived from an EMBL/GenBank/DDBJ whole genome shotgun (WGS) entry which is preliminary data.</text>
</comment>
<dbReference type="EMBL" id="AMFJ01036136">
    <property type="protein sequence ID" value="EKD25038.1"/>
    <property type="molecule type" value="Genomic_DNA"/>
</dbReference>
<accession>K1XXD2</accession>
<dbReference type="AlphaFoldDB" id="K1XXD2"/>
<feature type="transmembrane region" description="Helical" evidence="1">
    <location>
        <begin position="55"/>
        <end position="72"/>
    </location>
</feature>
<proteinExistence type="predicted"/>